<feature type="binding site" evidence="6 8">
    <location>
        <begin position="197"/>
        <end position="199"/>
    </location>
    <ligand>
        <name>NAD(+)</name>
        <dbReference type="ChEBI" id="CHEBI:57540"/>
    </ligand>
</feature>
<dbReference type="Gene3D" id="3.40.50.720">
    <property type="entry name" value="NAD(P)-binding Rossmann-like Domain"/>
    <property type="match status" value="1"/>
</dbReference>
<feature type="binding site" evidence="6 7">
    <location>
        <position position="226"/>
    </location>
    <ligand>
        <name>substrate</name>
    </ligand>
</feature>
<dbReference type="GO" id="GO:0071269">
    <property type="term" value="P:L-homocysteine biosynthetic process"/>
    <property type="evidence" value="ECO:0007669"/>
    <property type="project" value="UniProtKB-UniRule"/>
</dbReference>
<dbReference type="GO" id="GO:0006730">
    <property type="term" value="P:one-carbon metabolic process"/>
    <property type="evidence" value="ECO:0007669"/>
    <property type="project" value="UniProtKB-UniRule"/>
</dbReference>
<keyword evidence="4 6" id="KW-0378">Hydrolase</keyword>
<dbReference type="SMART" id="SM00996">
    <property type="entry name" value="AdoHcyase"/>
    <property type="match status" value="1"/>
</dbReference>
<feature type="domain" description="S-adenosyl-L-homocysteine hydrolase NAD binding" evidence="11">
    <location>
        <begin position="231"/>
        <end position="394"/>
    </location>
</feature>
<reference evidence="12" key="1">
    <citation type="journal article" date="2020" name="mSystems">
        <title>Genome- and Community-Level Interaction Insights into Carbon Utilization and Element Cycling Functions of Hydrothermarchaeota in Hydrothermal Sediment.</title>
        <authorList>
            <person name="Zhou Z."/>
            <person name="Liu Y."/>
            <person name="Xu W."/>
            <person name="Pan J."/>
            <person name="Luo Z.H."/>
            <person name="Li M."/>
        </authorList>
    </citation>
    <scope>NUCLEOTIDE SEQUENCE [LARGE SCALE GENOMIC DNA]</scope>
    <source>
        <strain evidence="12">SpSt-1181</strain>
    </source>
</reference>
<dbReference type="InterPro" id="IPR000043">
    <property type="entry name" value="Adenosylhomocysteinase-like"/>
</dbReference>
<feature type="binding site" evidence="8">
    <location>
        <begin position="262"/>
        <end position="267"/>
    </location>
    <ligand>
        <name>NAD(+)</name>
        <dbReference type="ChEBI" id="CHEBI:57540"/>
    </ligand>
</feature>
<dbReference type="GO" id="GO:0033353">
    <property type="term" value="P:S-adenosylmethionine cycle"/>
    <property type="evidence" value="ECO:0007669"/>
    <property type="project" value="TreeGrafter"/>
</dbReference>
<dbReference type="CDD" id="cd00401">
    <property type="entry name" value="SAHH"/>
    <property type="match status" value="1"/>
</dbReference>
<dbReference type="InterPro" id="IPR020082">
    <property type="entry name" value="S-Ado-L-homoCys_hydrolase_CS"/>
</dbReference>
<keyword evidence="5 6" id="KW-0520">NAD</keyword>
<dbReference type="EC" id="3.13.2.1" evidence="6"/>
<feature type="binding site" evidence="6 8">
    <location>
        <begin position="339"/>
        <end position="341"/>
    </location>
    <ligand>
        <name>NAD(+)</name>
        <dbReference type="ChEBI" id="CHEBI:57540"/>
    </ligand>
</feature>
<feature type="binding site" evidence="6">
    <location>
        <begin position="260"/>
        <end position="265"/>
    </location>
    <ligand>
        <name>NAD(+)</name>
        <dbReference type="ChEBI" id="CHEBI:57540"/>
    </ligand>
</feature>
<feature type="binding site" evidence="6">
    <location>
        <position position="231"/>
    </location>
    <ligand>
        <name>NAD(+)</name>
        <dbReference type="ChEBI" id="CHEBI:57540"/>
    </ligand>
</feature>
<dbReference type="Proteomes" id="UP000886335">
    <property type="component" value="Unassembled WGS sequence"/>
</dbReference>
<keyword evidence="3 6" id="KW-0554">One-carbon metabolism</keyword>
<evidence type="ECO:0000256" key="3">
    <source>
        <dbReference type="ARBA" id="ARBA00022563"/>
    </source>
</evidence>
<evidence type="ECO:0000313" key="12">
    <source>
        <dbReference type="EMBL" id="HED30162.1"/>
    </source>
</evidence>
<name>A0A831SL64_PROAE</name>
<evidence type="ECO:0000256" key="1">
    <source>
        <dbReference type="ARBA" id="ARBA00007122"/>
    </source>
</evidence>
<evidence type="ECO:0000259" key="11">
    <source>
        <dbReference type="SMART" id="SM00997"/>
    </source>
</evidence>
<dbReference type="EMBL" id="DSBW01000010">
    <property type="protein sequence ID" value="HED30162.1"/>
    <property type="molecule type" value="Genomic_DNA"/>
</dbReference>
<comment type="similarity">
    <text evidence="1 6 10">Belongs to the adenosylhomocysteinase family.</text>
</comment>
<dbReference type="GO" id="GO:0005829">
    <property type="term" value="C:cytosol"/>
    <property type="evidence" value="ECO:0007669"/>
    <property type="project" value="TreeGrafter"/>
</dbReference>
<dbReference type="HAMAP" id="MF_00563">
    <property type="entry name" value="AdoHcyase"/>
    <property type="match status" value="1"/>
</dbReference>
<dbReference type="NCBIfam" id="TIGR00936">
    <property type="entry name" value="ahcY"/>
    <property type="match status" value="1"/>
</dbReference>
<comment type="cofactor">
    <cofactor evidence="6 8 9">
        <name>NAD(+)</name>
        <dbReference type="ChEBI" id="CHEBI:57540"/>
    </cofactor>
    <text evidence="6 8 9">Binds 1 NAD(+) per subunit.</text>
</comment>
<evidence type="ECO:0000256" key="4">
    <source>
        <dbReference type="ARBA" id="ARBA00022801"/>
    </source>
</evidence>
<dbReference type="InterPro" id="IPR036291">
    <property type="entry name" value="NAD(P)-bd_dom_sf"/>
</dbReference>
<comment type="pathway">
    <text evidence="6 9">Amino-acid biosynthesis; L-homocysteine biosynthesis; L-homocysteine from S-adenosyl-L-homocysteine: step 1/1.</text>
</comment>
<evidence type="ECO:0000256" key="10">
    <source>
        <dbReference type="RuleBase" id="RU004166"/>
    </source>
</evidence>
<feature type="binding site" evidence="6 8">
    <location>
        <position position="283"/>
    </location>
    <ligand>
        <name>NAD(+)</name>
        <dbReference type="ChEBI" id="CHEBI:57540"/>
    </ligand>
</feature>
<feature type="binding site" evidence="6 8">
    <location>
        <position position="388"/>
    </location>
    <ligand>
        <name>NAD(+)</name>
        <dbReference type="ChEBI" id="CHEBI:57540"/>
    </ligand>
</feature>
<dbReference type="PROSITE" id="PS00738">
    <property type="entry name" value="ADOHCYASE_1"/>
    <property type="match status" value="1"/>
</dbReference>
<comment type="function">
    <text evidence="6">May play a key role in the regulation of the intracellular concentration of adenosylhomocysteine.</text>
</comment>
<evidence type="ECO:0000256" key="2">
    <source>
        <dbReference type="ARBA" id="ARBA00022490"/>
    </source>
</evidence>
<feature type="binding site" evidence="6 7">
    <location>
        <position position="196"/>
    </location>
    <ligand>
        <name>substrate</name>
    </ligand>
</feature>
<evidence type="ECO:0000256" key="8">
    <source>
        <dbReference type="PIRSR" id="PIRSR001109-2"/>
    </source>
</evidence>
<dbReference type="PANTHER" id="PTHR23420:SF0">
    <property type="entry name" value="ADENOSYLHOMOCYSTEINASE"/>
    <property type="match status" value="1"/>
</dbReference>
<dbReference type="Pfam" id="PF00670">
    <property type="entry name" value="AdoHcyase_NAD"/>
    <property type="match status" value="1"/>
</dbReference>
<dbReference type="PIRSF" id="PIRSF001109">
    <property type="entry name" value="Ad_hcy_hydrolase"/>
    <property type="match status" value="1"/>
</dbReference>
<sequence>MTPDTDVLDYKVADISLADWGRKEIEIAEKEMPGLMATRAKYAGQKPLKGARITGSLHMTIQTAVLIETLVELGAEVRWASCNIFSTQDHAAAAIAAAGIPVFAWKGETLEDYWWCTRQALAFEGGKGPNVIVDDGGDATLMIHLGYKIENDPSLLEKTPGNAEEKALYGQLREVFEADNQHWHKVAAEVRGVSEETTTGVHRLYQMMEKGDLLFPAINVNDSVTKSKFDNLYGCRESLADGIKRATDVMIAGKVVVVLGYGDVGKGCAHSMRTYGARVIVTEIDPICALQASMEGFEVTTMEEAVKEGNIFVTTTGNKDVITLEHMKQMRDEAIVCNIGHFDNEIQVDALNSYEGATRINIKPQVDKYTFDADGHSIYMLAEGRLVNLGCATGHPSFVMSNSFTNQTLAQIELWTKEYATNVYRLPKELDEEVARLHLGQLGIKLTKLTNEQADYIGVPVEGPYKPEHYRY</sequence>
<feature type="binding site" evidence="6">
    <location>
        <position position="318"/>
    </location>
    <ligand>
        <name>NAD(+)</name>
        <dbReference type="ChEBI" id="CHEBI:57540"/>
    </ligand>
</feature>
<dbReference type="FunFam" id="3.40.50.720:FF:000004">
    <property type="entry name" value="Adenosylhomocysteinase"/>
    <property type="match status" value="1"/>
</dbReference>
<dbReference type="SUPFAM" id="SSF52283">
    <property type="entry name" value="Formate/glycerate dehydrogenase catalytic domain-like"/>
    <property type="match status" value="1"/>
</dbReference>
<dbReference type="SUPFAM" id="SSF51735">
    <property type="entry name" value="NAD(P)-binding Rossmann-fold domains"/>
    <property type="match status" value="1"/>
</dbReference>
<dbReference type="InterPro" id="IPR042172">
    <property type="entry name" value="Adenosylhomocyst_ase-like_sf"/>
</dbReference>
<gene>
    <name evidence="6" type="primary">ahcY</name>
    <name evidence="12" type="ORF">ENN50_00390</name>
</gene>
<evidence type="ECO:0000256" key="6">
    <source>
        <dbReference type="HAMAP-Rule" id="MF_00563"/>
    </source>
</evidence>
<dbReference type="InterPro" id="IPR015878">
    <property type="entry name" value="Ado_hCys_hydrolase_NAD-bd"/>
</dbReference>
<evidence type="ECO:0000256" key="5">
    <source>
        <dbReference type="ARBA" id="ARBA00023027"/>
    </source>
</evidence>
<dbReference type="PANTHER" id="PTHR23420">
    <property type="entry name" value="ADENOSYLHOMOCYSTEINASE"/>
    <property type="match status" value="1"/>
</dbReference>
<proteinExistence type="inferred from homology"/>
<dbReference type="PROSITE" id="PS00739">
    <property type="entry name" value="ADOHCYASE_2"/>
    <property type="match status" value="1"/>
</dbReference>
<comment type="subcellular location">
    <subcellularLocation>
        <location evidence="6">Cytoplasm</location>
    </subcellularLocation>
</comment>
<organism evidence="12">
    <name type="scientific">Prosthecochloris aestuarii</name>
    <dbReference type="NCBI Taxonomy" id="1102"/>
    <lineage>
        <taxon>Bacteria</taxon>
        <taxon>Pseudomonadati</taxon>
        <taxon>Chlorobiota</taxon>
        <taxon>Chlorobiia</taxon>
        <taxon>Chlorobiales</taxon>
        <taxon>Chlorobiaceae</taxon>
        <taxon>Prosthecochloris</taxon>
    </lineage>
</organism>
<dbReference type="SMART" id="SM00997">
    <property type="entry name" value="AdoHcyase_NAD"/>
    <property type="match status" value="1"/>
</dbReference>
<dbReference type="Gene3D" id="3.40.50.1480">
    <property type="entry name" value="Adenosylhomocysteinase-like"/>
    <property type="match status" value="1"/>
</dbReference>
<feature type="binding site" evidence="6 7">
    <location>
        <position position="230"/>
    </location>
    <ligand>
        <name>substrate</name>
    </ligand>
</feature>
<dbReference type="UniPathway" id="UPA00314">
    <property type="reaction ID" value="UER00076"/>
</dbReference>
<keyword evidence="2 6" id="KW-0963">Cytoplasm</keyword>
<protein>
    <recommendedName>
        <fullName evidence="6">Adenosylhomocysteinase</fullName>
        <ecNumber evidence="6">3.13.2.1</ecNumber>
    </recommendedName>
    <alternativeName>
        <fullName evidence="6">S-adenosyl-L-homocysteine hydrolase</fullName>
        <shortName evidence="6">AdoHcyase</shortName>
    </alternativeName>
</protein>
<dbReference type="GO" id="GO:0004013">
    <property type="term" value="F:adenosylhomocysteinase activity"/>
    <property type="evidence" value="ECO:0007669"/>
    <property type="project" value="UniProtKB-UniRule"/>
</dbReference>
<accession>A0A831SL64</accession>
<feature type="binding site" evidence="8">
    <location>
        <position position="395"/>
    </location>
    <ligand>
        <name>NAD(+)</name>
        <dbReference type="ChEBI" id="CHEBI:57540"/>
    </ligand>
</feature>
<dbReference type="Pfam" id="PF05221">
    <property type="entry name" value="AdoHcyase"/>
    <property type="match status" value="1"/>
</dbReference>
<evidence type="ECO:0000256" key="9">
    <source>
        <dbReference type="RuleBase" id="RU000548"/>
    </source>
</evidence>
<dbReference type="NCBIfam" id="NF004005">
    <property type="entry name" value="PRK05476.2-3"/>
    <property type="match status" value="1"/>
</dbReference>
<feature type="binding site" evidence="6 7">
    <location>
        <position position="135"/>
    </location>
    <ligand>
        <name>substrate</name>
    </ligand>
</feature>
<evidence type="ECO:0000256" key="7">
    <source>
        <dbReference type="PIRSR" id="PIRSR001109-1"/>
    </source>
</evidence>
<comment type="caution">
    <text evidence="12">The sequence shown here is derived from an EMBL/GenBank/DDBJ whole genome shotgun (WGS) entry which is preliminary data.</text>
</comment>
<comment type="catalytic activity">
    <reaction evidence="6 9">
        <text>S-adenosyl-L-homocysteine + H2O = L-homocysteine + adenosine</text>
        <dbReference type="Rhea" id="RHEA:21708"/>
        <dbReference type="ChEBI" id="CHEBI:15377"/>
        <dbReference type="ChEBI" id="CHEBI:16335"/>
        <dbReference type="ChEBI" id="CHEBI:57856"/>
        <dbReference type="ChEBI" id="CHEBI:58199"/>
        <dbReference type="EC" id="3.13.2.1"/>
    </reaction>
</comment>
<feature type="binding site" evidence="6 7">
    <location>
        <position position="60"/>
    </location>
    <ligand>
        <name>substrate</name>
    </ligand>
</feature>
<dbReference type="AlphaFoldDB" id="A0A831SL64"/>